<dbReference type="RefSeq" id="WP_210885152.1">
    <property type="nucleotide sequence ID" value="NZ_JAGPYQ010000001.1"/>
</dbReference>
<dbReference type="Pfam" id="PF00005">
    <property type="entry name" value="ABC_tran"/>
    <property type="match status" value="2"/>
</dbReference>
<keyword evidence="1" id="KW-0547">Nucleotide-binding</keyword>
<dbReference type="PANTHER" id="PTHR43790">
    <property type="entry name" value="CARBOHYDRATE TRANSPORT ATP-BINDING PROTEIN MG119-RELATED"/>
    <property type="match status" value="1"/>
</dbReference>
<dbReference type="GO" id="GO:0005524">
    <property type="term" value="F:ATP binding"/>
    <property type="evidence" value="ECO:0007669"/>
    <property type="project" value="UniProtKB-KW"/>
</dbReference>
<dbReference type="SMART" id="SM00382">
    <property type="entry name" value="AAA"/>
    <property type="match status" value="1"/>
</dbReference>
<evidence type="ECO:0000259" key="4">
    <source>
        <dbReference type="PROSITE" id="PS50893"/>
    </source>
</evidence>
<dbReference type="Gene3D" id="3.40.50.300">
    <property type="entry name" value="P-loop containing nucleotide triphosphate hydrolases"/>
    <property type="match status" value="2"/>
</dbReference>
<name>A0A941B8H5_9ACTN</name>
<dbReference type="PROSITE" id="PS50893">
    <property type="entry name" value="ABC_TRANSPORTER_2"/>
    <property type="match status" value="2"/>
</dbReference>
<protein>
    <submittedName>
        <fullName evidence="5">ATP-binding cassette domain-containing protein</fullName>
    </submittedName>
</protein>
<evidence type="ECO:0000313" key="5">
    <source>
        <dbReference type="EMBL" id="MBQ0850842.1"/>
    </source>
</evidence>
<feature type="domain" description="ABC transporter" evidence="4">
    <location>
        <begin position="14"/>
        <end position="240"/>
    </location>
</feature>
<gene>
    <name evidence="5" type="ORF">J8N05_22020</name>
</gene>
<evidence type="ECO:0000256" key="1">
    <source>
        <dbReference type="ARBA" id="ARBA00022741"/>
    </source>
</evidence>
<evidence type="ECO:0000313" key="6">
    <source>
        <dbReference type="Proteomes" id="UP000677413"/>
    </source>
</evidence>
<sequence>MSASPDRETRAPALEIRDLGKSFGSVRALRDITVVVESGTVHCVLGENGAGKSTLCHLVGGSLAPDTGTLRLYGQPYAPRRPADALGAGIAMVHQHFSLVPTLTVGENLRLLRLPDLARRVDRVADEYGLVLDLGARVAELPVGLRQRVEIVKALLREPRLLLLDEPTGVLDPAGTEALLATCRLIADRGGAVVLITHKLGEVARAGDTATVLRGGRVVGGGPLADLPAERLVPLMIGRPADSLDPALSGTIGLTGTGTDADAGAEPGPDVAIGSPVADPALDCGTATRTTAPRTAASPSGTATRQGPPALRIHGLTVRGADATPVLDDVALEVEPGHIVGIAGVEGNGQSELMAVLGGSRAPDSGSVTLGPADITRATPRRRTAAGLGVVPEDRHHDGCVPDLSVTDNLLLGRLGQFRRGGLFLDRPAMRRAAQDMLSAHDIRADSPDTPMSALSGGNQQKVVLARELALNPLVCLAAAQPTRGLDVGAVDAVHTRIREAAEQGAGVLVVSSELDELLALCDRVVVAYRGRLSAPVATGAPTAREHIGHLMLGAEAAPDPVTTELVRADSALPAHEVPSAHDSPITPPLP</sequence>
<dbReference type="InterPro" id="IPR027417">
    <property type="entry name" value="P-loop_NTPase"/>
</dbReference>
<proteinExistence type="predicted"/>
<dbReference type="SUPFAM" id="SSF52540">
    <property type="entry name" value="P-loop containing nucleoside triphosphate hydrolases"/>
    <property type="match status" value="2"/>
</dbReference>
<dbReference type="EMBL" id="JAGPYQ010000001">
    <property type="protein sequence ID" value="MBQ0850842.1"/>
    <property type="molecule type" value="Genomic_DNA"/>
</dbReference>
<organism evidence="5 6">
    <name type="scientific">Streptomyces liliiviolaceus</name>
    <dbReference type="NCBI Taxonomy" id="2823109"/>
    <lineage>
        <taxon>Bacteria</taxon>
        <taxon>Bacillati</taxon>
        <taxon>Actinomycetota</taxon>
        <taxon>Actinomycetes</taxon>
        <taxon>Kitasatosporales</taxon>
        <taxon>Streptomycetaceae</taxon>
        <taxon>Streptomyces</taxon>
    </lineage>
</organism>
<dbReference type="Proteomes" id="UP000677413">
    <property type="component" value="Unassembled WGS sequence"/>
</dbReference>
<feature type="domain" description="ABC transporter" evidence="4">
    <location>
        <begin position="311"/>
        <end position="555"/>
    </location>
</feature>
<reference evidence="5 6" key="1">
    <citation type="submission" date="2021-04" db="EMBL/GenBank/DDBJ databases">
        <authorList>
            <person name="Tang X."/>
            <person name="Zhou X."/>
            <person name="Chen X."/>
            <person name="Cernava T."/>
            <person name="Zhang C."/>
        </authorList>
    </citation>
    <scope>NUCLEOTIDE SEQUENCE [LARGE SCALE GENOMIC DNA]</scope>
    <source>
        <strain evidence="5 6">BH-SS-21</strain>
    </source>
</reference>
<dbReference type="PANTHER" id="PTHR43790:SF4">
    <property type="entry name" value="GUANOSINE IMPORT ATP-BINDING PROTEIN NUPO"/>
    <property type="match status" value="1"/>
</dbReference>
<evidence type="ECO:0000256" key="2">
    <source>
        <dbReference type="ARBA" id="ARBA00022840"/>
    </source>
</evidence>
<dbReference type="InterPro" id="IPR050107">
    <property type="entry name" value="ABC_carbohydrate_import_ATPase"/>
</dbReference>
<dbReference type="CDD" id="cd03215">
    <property type="entry name" value="ABC_Carb_Monos_II"/>
    <property type="match status" value="1"/>
</dbReference>
<dbReference type="AlphaFoldDB" id="A0A941B8H5"/>
<feature type="compositionally biased region" description="Low complexity" evidence="3">
    <location>
        <begin position="285"/>
        <end position="304"/>
    </location>
</feature>
<feature type="region of interest" description="Disordered" evidence="3">
    <location>
        <begin position="284"/>
        <end position="309"/>
    </location>
</feature>
<keyword evidence="2 5" id="KW-0067">ATP-binding</keyword>
<dbReference type="CDD" id="cd03216">
    <property type="entry name" value="ABC_Carb_Monos_I"/>
    <property type="match status" value="1"/>
</dbReference>
<dbReference type="GO" id="GO:0016887">
    <property type="term" value="F:ATP hydrolysis activity"/>
    <property type="evidence" value="ECO:0007669"/>
    <property type="project" value="InterPro"/>
</dbReference>
<evidence type="ECO:0000256" key="3">
    <source>
        <dbReference type="SAM" id="MobiDB-lite"/>
    </source>
</evidence>
<comment type="caution">
    <text evidence="5">The sequence shown here is derived from an EMBL/GenBank/DDBJ whole genome shotgun (WGS) entry which is preliminary data.</text>
</comment>
<dbReference type="InterPro" id="IPR003593">
    <property type="entry name" value="AAA+_ATPase"/>
</dbReference>
<dbReference type="InterPro" id="IPR003439">
    <property type="entry name" value="ABC_transporter-like_ATP-bd"/>
</dbReference>
<keyword evidence="6" id="KW-1185">Reference proteome</keyword>
<accession>A0A941B8H5</accession>
<dbReference type="InterPro" id="IPR017871">
    <property type="entry name" value="ABC_transporter-like_CS"/>
</dbReference>
<dbReference type="PROSITE" id="PS00211">
    <property type="entry name" value="ABC_TRANSPORTER_1"/>
    <property type="match status" value="1"/>
</dbReference>